<proteinExistence type="predicted"/>
<reference evidence="2 3" key="1">
    <citation type="submission" date="2019-03" db="EMBL/GenBank/DDBJ databases">
        <title>First draft genome of Liparis tanakae, snailfish: a comprehensive survey of snailfish specific genes.</title>
        <authorList>
            <person name="Kim W."/>
            <person name="Song I."/>
            <person name="Jeong J.-H."/>
            <person name="Kim D."/>
            <person name="Kim S."/>
            <person name="Ryu S."/>
            <person name="Song J.Y."/>
            <person name="Lee S.K."/>
        </authorList>
    </citation>
    <scope>NUCLEOTIDE SEQUENCE [LARGE SCALE GENOMIC DNA]</scope>
    <source>
        <tissue evidence="2">Muscle</tissue>
    </source>
</reference>
<gene>
    <name evidence="2" type="ORF">EYF80_044844</name>
</gene>
<dbReference type="Proteomes" id="UP000314294">
    <property type="component" value="Unassembled WGS sequence"/>
</dbReference>
<comment type="caution">
    <text evidence="2">The sequence shown here is derived from an EMBL/GenBank/DDBJ whole genome shotgun (WGS) entry which is preliminary data.</text>
</comment>
<accession>A0A4Z2FX86</accession>
<keyword evidence="3" id="KW-1185">Reference proteome</keyword>
<dbReference type="EMBL" id="SRLO01000875">
    <property type="protein sequence ID" value="TNN44952.1"/>
    <property type="molecule type" value="Genomic_DNA"/>
</dbReference>
<organism evidence="2 3">
    <name type="scientific">Liparis tanakae</name>
    <name type="common">Tanaka's snailfish</name>
    <dbReference type="NCBI Taxonomy" id="230148"/>
    <lineage>
        <taxon>Eukaryota</taxon>
        <taxon>Metazoa</taxon>
        <taxon>Chordata</taxon>
        <taxon>Craniata</taxon>
        <taxon>Vertebrata</taxon>
        <taxon>Euteleostomi</taxon>
        <taxon>Actinopterygii</taxon>
        <taxon>Neopterygii</taxon>
        <taxon>Teleostei</taxon>
        <taxon>Neoteleostei</taxon>
        <taxon>Acanthomorphata</taxon>
        <taxon>Eupercaria</taxon>
        <taxon>Perciformes</taxon>
        <taxon>Cottioidei</taxon>
        <taxon>Cottales</taxon>
        <taxon>Liparidae</taxon>
        <taxon>Liparis</taxon>
    </lineage>
</organism>
<name>A0A4Z2FX86_9TELE</name>
<evidence type="ECO:0000313" key="3">
    <source>
        <dbReference type="Proteomes" id="UP000314294"/>
    </source>
</evidence>
<sequence length="63" mass="7044">MLVPLLCTLPVAIAKPRRSNVQLVRRLQLTYRHEIRNRNIPIDASYVFICIFAALAAGLPAAD</sequence>
<evidence type="ECO:0000313" key="2">
    <source>
        <dbReference type="EMBL" id="TNN44952.1"/>
    </source>
</evidence>
<keyword evidence="1" id="KW-0472">Membrane</keyword>
<dbReference type="AlphaFoldDB" id="A0A4Z2FX86"/>
<evidence type="ECO:0000256" key="1">
    <source>
        <dbReference type="SAM" id="Phobius"/>
    </source>
</evidence>
<keyword evidence="1" id="KW-1133">Transmembrane helix</keyword>
<feature type="transmembrane region" description="Helical" evidence="1">
    <location>
        <begin position="44"/>
        <end position="62"/>
    </location>
</feature>
<keyword evidence="1" id="KW-0812">Transmembrane</keyword>
<protein>
    <submittedName>
        <fullName evidence="2">Uncharacterized protein</fullName>
    </submittedName>
</protein>